<keyword evidence="3" id="KW-1185">Reference proteome</keyword>
<dbReference type="InterPro" id="IPR013320">
    <property type="entry name" value="ConA-like_dom_sf"/>
</dbReference>
<feature type="domain" description="GH16" evidence="1">
    <location>
        <begin position="105"/>
        <end position="214"/>
    </location>
</feature>
<dbReference type="Proteomes" id="UP000550501">
    <property type="component" value="Unassembled WGS sequence"/>
</dbReference>
<dbReference type="Gene3D" id="2.60.120.200">
    <property type="match status" value="1"/>
</dbReference>
<comment type="caution">
    <text evidence="2">The sequence shown here is derived from an EMBL/GenBank/DDBJ whole genome shotgun (WGS) entry which is preliminary data.</text>
</comment>
<reference evidence="2 3" key="1">
    <citation type="submission" date="2020-08" db="EMBL/GenBank/DDBJ databases">
        <title>The Agave Microbiome: Exploring the role of microbial communities in plant adaptations to desert environments.</title>
        <authorList>
            <person name="Partida-Martinez L.P."/>
        </authorList>
    </citation>
    <scope>NUCLEOTIDE SEQUENCE [LARGE SCALE GENOMIC DNA]</scope>
    <source>
        <strain evidence="2 3">AT2.18</strain>
    </source>
</reference>
<evidence type="ECO:0000313" key="2">
    <source>
        <dbReference type="EMBL" id="MBB2993102.1"/>
    </source>
</evidence>
<dbReference type="SUPFAM" id="SSF49899">
    <property type="entry name" value="Concanavalin A-like lectins/glucanases"/>
    <property type="match status" value="1"/>
</dbReference>
<evidence type="ECO:0000259" key="1">
    <source>
        <dbReference type="Pfam" id="PF00722"/>
    </source>
</evidence>
<protein>
    <recommendedName>
        <fullName evidence="1">GH16 domain-containing protein</fullName>
    </recommendedName>
</protein>
<dbReference type="AlphaFoldDB" id="A0A839QIR8"/>
<dbReference type="GO" id="GO:0004553">
    <property type="term" value="F:hydrolase activity, hydrolyzing O-glycosyl compounds"/>
    <property type="evidence" value="ECO:0007669"/>
    <property type="project" value="InterPro"/>
</dbReference>
<dbReference type="CDD" id="cd00413">
    <property type="entry name" value="Glyco_hydrolase_16"/>
    <property type="match status" value="1"/>
</dbReference>
<proteinExistence type="predicted"/>
<evidence type="ECO:0000313" key="3">
    <source>
        <dbReference type="Proteomes" id="UP000550501"/>
    </source>
</evidence>
<dbReference type="EMBL" id="JACHVU010000014">
    <property type="protein sequence ID" value="MBB2993102.1"/>
    <property type="molecule type" value="Genomic_DNA"/>
</dbReference>
<dbReference type="RefSeq" id="WP_183472551.1">
    <property type="nucleotide sequence ID" value="NZ_JACHVU010000014.1"/>
</dbReference>
<accession>A0A839QIR8</accession>
<dbReference type="Pfam" id="PF00722">
    <property type="entry name" value="Glyco_hydro_16"/>
    <property type="match status" value="1"/>
</dbReference>
<dbReference type="InterPro" id="IPR000757">
    <property type="entry name" value="Beta-glucanase-like"/>
</dbReference>
<gene>
    <name evidence="2" type="ORF">FHR72_004609</name>
</gene>
<name>A0A839QIR8_MYCIR</name>
<dbReference type="GO" id="GO:0005975">
    <property type="term" value="P:carbohydrate metabolic process"/>
    <property type="evidence" value="ECO:0007669"/>
    <property type="project" value="InterPro"/>
</dbReference>
<sequence>MTQRPFDERFSELDPAIWTASYLPAWSSRAAAAATYAIGPEGLDLSIPPSQGLWCPDLHDGPLRVSAVQSANRSGPVGSIDAPQPFRDGLVVREEQPTVLGFVPHFGTVSVTCSAQLSPRSMFSAWMVGLEDQPDRCGEICVVEVFGDTVAAGRAAVGQGIHRFRDPALREDFSADVRDLDVEREHTYAVRWQPGSVEFLIDGVTTRVCDQAPDYPMFLFLGVFDFPQRDGPGEHIPHLRVRRVGYEQPENEK</sequence>
<organism evidence="2 3">
    <name type="scientific">Mycolicibacterium iranicum</name>
    <name type="common">Mycobacterium iranicum</name>
    <dbReference type="NCBI Taxonomy" id="912594"/>
    <lineage>
        <taxon>Bacteria</taxon>
        <taxon>Bacillati</taxon>
        <taxon>Actinomycetota</taxon>
        <taxon>Actinomycetes</taxon>
        <taxon>Mycobacteriales</taxon>
        <taxon>Mycobacteriaceae</taxon>
        <taxon>Mycolicibacterium</taxon>
    </lineage>
</organism>